<evidence type="ECO:0000256" key="4">
    <source>
        <dbReference type="ARBA" id="ARBA00022692"/>
    </source>
</evidence>
<feature type="compositionally biased region" description="Low complexity" evidence="13">
    <location>
        <begin position="162"/>
        <end position="176"/>
    </location>
</feature>
<dbReference type="InterPro" id="IPR013083">
    <property type="entry name" value="Znf_RING/FYVE/PHD"/>
</dbReference>
<dbReference type="SUPFAM" id="SSF57850">
    <property type="entry name" value="RING/U-box"/>
    <property type="match status" value="1"/>
</dbReference>
<dbReference type="Proteomes" id="UP000324897">
    <property type="component" value="Chromosome 3"/>
</dbReference>
<dbReference type="GO" id="GO:0071555">
    <property type="term" value="P:cell wall organization"/>
    <property type="evidence" value="ECO:0007669"/>
    <property type="project" value="UniProtKB-KW"/>
</dbReference>
<dbReference type="Pfam" id="PF03552">
    <property type="entry name" value="Cellulose_synt"/>
    <property type="match status" value="1"/>
</dbReference>
<feature type="active site" evidence="10">
    <location>
        <position position="593"/>
    </location>
</feature>
<keyword evidence="6" id="KW-0333">Golgi apparatus</keyword>
<feature type="binding site" evidence="12">
    <location>
        <position position="787"/>
    </location>
    <ligand>
        <name>Mn(2+)</name>
        <dbReference type="ChEBI" id="CHEBI:29035"/>
    </ligand>
</feature>
<evidence type="ECO:0008006" key="17">
    <source>
        <dbReference type="Google" id="ProtNLM"/>
    </source>
</evidence>
<accession>A0A5J9TQT7</accession>
<reference evidence="15 16" key="1">
    <citation type="journal article" date="2019" name="Sci. Rep.">
        <title>A high-quality genome of Eragrostis curvula grass provides insights into Poaceae evolution and supports new strategies to enhance forage quality.</title>
        <authorList>
            <person name="Carballo J."/>
            <person name="Santos B.A.C.M."/>
            <person name="Zappacosta D."/>
            <person name="Garbus I."/>
            <person name="Selva J.P."/>
            <person name="Gallo C.A."/>
            <person name="Diaz A."/>
            <person name="Albertini E."/>
            <person name="Caccamo M."/>
            <person name="Echenique V."/>
        </authorList>
    </citation>
    <scope>NUCLEOTIDE SEQUENCE [LARGE SCALE GENOMIC DNA]</scope>
    <source>
        <strain evidence="16">cv. Victoria</strain>
        <tissue evidence="15">Leaf</tissue>
    </source>
</reference>
<evidence type="ECO:0000256" key="14">
    <source>
        <dbReference type="SAM" id="Phobius"/>
    </source>
</evidence>
<organism evidence="15 16">
    <name type="scientific">Eragrostis curvula</name>
    <name type="common">weeping love grass</name>
    <dbReference type="NCBI Taxonomy" id="38414"/>
    <lineage>
        <taxon>Eukaryota</taxon>
        <taxon>Viridiplantae</taxon>
        <taxon>Streptophyta</taxon>
        <taxon>Embryophyta</taxon>
        <taxon>Tracheophyta</taxon>
        <taxon>Spermatophyta</taxon>
        <taxon>Magnoliopsida</taxon>
        <taxon>Liliopsida</taxon>
        <taxon>Poales</taxon>
        <taxon>Poaceae</taxon>
        <taxon>PACMAD clade</taxon>
        <taxon>Chloridoideae</taxon>
        <taxon>Eragrostideae</taxon>
        <taxon>Eragrostidinae</taxon>
        <taxon>Eragrostis</taxon>
    </lineage>
</organism>
<keyword evidence="3" id="KW-0808">Transferase</keyword>
<gene>
    <name evidence="15" type="ORF">EJB05_46726</name>
</gene>
<evidence type="ECO:0000256" key="11">
    <source>
        <dbReference type="PIRSR" id="PIRSR605150-2"/>
    </source>
</evidence>
<evidence type="ECO:0000256" key="7">
    <source>
        <dbReference type="ARBA" id="ARBA00023136"/>
    </source>
</evidence>
<keyword evidence="2" id="KW-0328">Glycosyltransferase</keyword>
<feature type="transmembrane region" description="Helical" evidence="14">
    <location>
        <begin position="1286"/>
        <end position="1306"/>
    </location>
</feature>
<dbReference type="Gene3D" id="3.90.550.10">
    <property type="entry name" value="Spore Coat Polysaccharide Biosynthesis Protein SpsA, Chain A"/>
    <property type="match status" value="1"/>
</dbReference>
<evidence type="ECO:0000313" key="15">
    <source>
        <dbReference type="EMBL" id="TVU13051.1"/>
    </source>
</evidence>
<evidence type="ECO:0000256" key="8">
    <source>
        <dbReference type="ARBA" id="ARBA00023316"/>
    </source>
</evidence>
<dbReference type="InterPro" id="IPR005150">
    <property type="entry name" value="Cellulose_synth"/>
</dbReference>
<feature type="transmembrane region" description="Helical" evidence="14">
    <location>
        <begin position="1169"/>
        <end position="1187"/>
    </location>
</feature>
<dbReference type="GO" id="GO:0071669">
    <property type="term" value="P:plant-type cell wall organization or biogenesis"/>
    <property type="evidence" value="ECO:0007669"/>
    <property type="project" value="UniProtKB-ARBA"/>
</dbReference>
<feature type="binding site" evidence="11">
    <location>
        <position position="564"/>
    </location>
    <ligand>
        <name>UDP-alpha-D-glucose</name>
        <dbReference type="ChEBI" id="CHEBI:58885"/>
    </ligand>
</feature>
<dbReference type="SUPFAM" id="SSF53448">
    <property type="entry name" value="Nucleotide-diphospho-sugar transferases"/>
    <property type="match status" value="1"/>
</dbReference>
<comment type="similarity">
    <text evidence="9">Belongs to the glycosyltransferase 2 family. Plant cellulose synthase-like D subfamily.</text>
</comment>
<evidence type="ECO:0000256" key="5">
    <source>
        <dbReference type="ARBA" id="ARBA00022989"/>
    </source>
</evidence>
<dbReference type="OrthoDB" id="72851at2759"/>
<keyword evidence="5 14" id="KW-1133">Transmembrane helix</keyword>
<keyword evidence="8" id="KW-0961">Cell wall biogenesis/degradation</keyword>
<dbReference type="GO" id="GO:0000139">
    <property type="term" value="C:Golgi membrane"/>
    <property type="evidence" value="ECO:0007669"/>
    <property type="project" value="UniProtKB-SubCell"/>
</dbReference>
<evidence type="ECO:0000256" key="12">
    <source>
        <dbReference type="PIRSR" id="PIRSR605150-3"/>
    </source>
</evidence>
<evidence type="ECO:0000256" key="13">
    <source>
        <dbReference type="SAM" id="MobiDB-lite"/>
    </source>
</evidence>
<dbReference type="FunFam" id="3.30.40.10:FF:000229">
    <property type="entry name" value="Cellulose synthase-like protein D3"/>
    <property type="match status" value="1"/>
</dbReference>
<feature type="binding site" evidence="11">
    <location>
        <position position="786"/>
    </location>
    <ligand>
        <name>UDP-alpha-D-glucose</name>
        <dbReference type="ChEBI" id="CHEBI:58885"/>
    </ligand>
</feature>
<feature type="transmembrane region" description="Helical" evidence="14">
    <location>
        <begin position="1228"/>
        <end position="1247"/>
    </location>
</feature>
<feature type="region of interest" description="Disordered" evidence="13">
    <location>
        <begin position="355"/>
        <end position="379"/>
    </location>
</feature>
<evidence type="ECO:0000256" key="10">
    <source>
        <dbReference type="PIRSR" id="PIRSR605150-1"/>
    </source>
</evidence>
<dbReference type="GO" id="GO:0016760">
    <property type="term" value="F:cellulose synthase (UDP-forming) activity"/>
    <property type="evidence" value="ECO:0007669"/>
    <property type="project" value="InterPro"/>
</dbReference>
<dbReference type="Gene3D" id="3.30.40.10">
    <property type="entry name" value="Zinc/RING finger domain, C3HC4 (zinc finger)"/>
    <property type="match status" value="1"/>
</dbReference>
<dbReference type="EMBL" id="RWGY01000039">
    <property type="protein sequence ID" value="TVU13051.1"/>
    <property type="molecule type" value="Genomic_DNA"/>
</dbReference>
<evidence type="ECO:0000256" key="2">
    <source>
        <dbReference type="ARBA" id="ARBA00022676"/>
    </source>
</evidence>
<feature type="transmembrane region" description="Helical" evidence="14">
    <location>
        <begin position="1095"/>
        <end position="1118"/>
    </location>
</feature>
<evidence type="ECO:0000256" key="9">
    <source>
        <dbReference type="ARBA" id="ARBA00061286"/>
    </source>
</evidence>
<feature type="non-terminal residue" evidence="15">
    <location>
        <position position="1"/>
    </location>
</feature>
<comment type="caution">
    <text evidence="15">The sequence shown here is derived from an EMBL/GenBank/DDBJ whole genome shotgun (WGS) entry which is preliminary data.</text>
</comment>
<dbReference type="InterPro" id="IPR029044">
    <property type="entry name" value="Nucleotide-diphossugar_trans"/>
</dbReference>
<feature type="binding site" evidence="11">
    <location>
        <position position="563"/>
    </location>
    <ligand>
        <name>UDP-alpha-D-glucose</name>
        <dbReference type="ChEBI" id="CHEBI:58885"/>
    </ligand>
</feature>
<feature type="transmembrane region" description="Helical" evidence="14">
    <location>
        <begin position="1253"/>
        <end position="1274"/>
    </location>
</feature>
<feature type="transmembrane region" description="Helical" evidence="14">
    <location>
        <begin position="35"/>
        <end position="56"/>
    </location>
</feature>
<protein>
    <recommendedName>
        <fullName evidence="17">Cellulose synthase-like protein D2</fullName>
    </recommendedName>
</protein>
<dbReference type="Gramene" id="TVU13051">
    <property type="protein sequence ID" value="TVU13051"/>
    <property type="gene ID" value="EJB05_46726"/>
</dbReference>
<sequence>YEQNNSTELLFEIFGHLLLQSASPCDRCVLSLSSLSLAVVLVLPIALASVLLLLLWTSSPPSLSGEELPLSHQIPRPFPFTSRYYYLYSPPLLSRSFVITTSSVLSPPLHHSHGRRHYSISLLAQSGRFDDSAWIWSLNASDRSIADSDAMASNGGGGGGLRHSNSSRLSRMSYSGDDARAQGPGAANADRPMVTFARRTHSGRYVSYSRDDLDSELGNSGDFSPDHQEFHSYHVHIPATPDNQPMDPAISARVEEQYVSNSLFTGGFNSVTRAHLMDKVIESEASHPQMAGAKGSSCAVNGCDGKVMSDERGEDILPCECDFKICAECFGDAVKNGGGVCPGCKEPYKNTELDELTGGARPTLSLPPPPGSGGAPASRMERRLSIMRSQKAMTRSQTGDWDHNRWLFETKGTYGYGNAIWPKENELESSGGGGMGGADGQPAEFTSKPWRPLTRKLPIPAGILSPYRLLILIRMAVLVLFLEWRIRNKNEDAMWLWGMSVVCELWFGFSWLLDQLPKLCPVNRATDLAVLKDKFETPTPSNPNGRSDLPGLDLFVSTADPEKEPPLVTANTILSILAADYPVEKLSCYVSDDGGALLTFEAMAEAASFANMWVPFCRKHNIEPRNPESYFNLKKDPYKNKVRSDFVKDRRRIKREYDEFKVRINGLPDSIRRRSDAYHAREEIKAMKRQREVALDEAVEPVKIPKATWMADGTHWPGTWIQPSAEHSRGDHAGIIQVMLKPPSDDPLYGSTGEEGTPLDFTEVDIRLPMLVYMSREKRPGYDHNKKAGAMNALVRASAVMSNGPFILNLDCDHYVYNSQAFREGMCFMMDRGGDRIGYVQFPQRFEGIDPSDRYANHNTVFFDVNMRALDGLMGPVYVGTGCLFRRVALYGFDPPRSKEHGGCCSCCFPQRRKIKASAAQPEETRALRMADFDEDEMNMSSFPKKFGNSNFLINSIPIAEFQGRPLADHPGVKNGRPPGALTVPRDLLDASTVAEAISVISCWYEDKTEWGQRVGWIYGSVTEDVVTGYRMHNRGWKSVYCVTKRDAFRGTAPINLTDRLHQVLRWATGSVEIFFSRNNALLASRRMKFLQRIAYLNVGIYPFTSIFLIVYCFLPALSLFSGQFIVQRLSVTFLTYLLVITLTLSMLAVLEIKWSGISLEEWWRNEQFWLIGGTSAHLAAVLQGLLKVIAGIEISFTLTSKSGGDDVDDEFADLYIVKWTSLMIPPIVIMMVNLIAIAVGFSRTIYSEIPQWSRLLGGVFFSFWVLAHLYPFAKGLMGRRGRTPTIVFVWSGLLAITISLLWVAINPPSQNSQIGGSFTFP</sequence>
<feature type="binding site" evidence="12">
    <location>
        <position position="811"/>
    </location>
    <ligand>
        <name>Mn(2+)</name>
        <dbReference type="ChEBI" id="CHEBI:29035"/>
    </ligand>
</feature>
<keyword evidence="7 14" id="KW-0472">Membrane</keyword>
<feature type="binding site" evidence="11">
    <location>
        <position position="593"/>
    </location>
    <ligand>
        <name>UDP-alpha-D-glucose</name>
        <dbReference type="ChEBI" id="CHEBI:58885"/>
    </ligand>
</feature>
<name>A0A5J9TQT7_9POAL</name>
<evidence type="ECO:0000256" key="3">
    <source>
        <dbReference type="ARBA" id="ARBA00022679"/>
    </source>
</evidence>
<dbReference type="Pfam" id="PF14570">
    <property type="entry name" value="zf-RING_4"/>
    <property type="match status" value="1"/>
</dbReference>
<keyword evidence="16" id="KW-1185">Reference proteome</keyword>
<feature type="active site" evidence="10">
    <location>
        <position position="1025"/>
    </location>
</feature>
<dbReference type="GO" id="GO:0051753">
    <property type="term" value="F:mannan synthase activity"/>
    <property type="evidence" value="ECO:0007669"/>
    <property type="project" value="UniProtKB-ARBA"/>
</dbReference>
<feature type="region of interest" description="Disordered" evidence="13">
    <location>
        <begin position="149"/>
        <end position="190"/>
    </location>
</feature>
<dbReference type="GO" id="GO:0009409">
    <property type="term" value="P:response to cold"/>
    <property type="evidence" value="ECO:0007669"/>
    <property type="project" value="UniProtKB-ARBA"/>
</dbReference>
<proteinExistence type="inferred from homology"/>
<evidence type="ECO:0000256" key="1">
    <source>
        <dbReference type="ARBA" id="ARBA00004653"/>
    </source>
</evidence>
<evidence type="ECO:0000313" key="16">
    <source>
        <dbReference type="Proteomes" id="UP000324897"/>
    </source>
</evidence>
<keyword evidence="4 14" id="KW-0812">Transmembrane</keyword>
<feature type="binding site" evidence="11">
    <location>
        <position position="557"/>
    </location>
    <ligand>
        <name>UDP-alpha-D-glucose</name>
        <dbReference type="ChEBI" id="CHEBI:58885"/>
    </ligand>
</feature>
<dbReference type="FunFam" id="3.90.550.10:FF:000040">
    <property type="entry name" value="cellulose synthase-like protein D3"/>
    <property type="match status" value="1"/>
</dbReference>
<comment type="subcellular location">
    <subcellularLocation>
        <location evidence="1">Golgi apparatus membrane</location>
        <topology evidence="1">Multi-pass membrane protein</topology>
    </subcellularLocation>
</comment>
<dbReference type="GO" id="GO:0030244">
    <property type="term" value="P:cellulose biosynthetic process"/>
    <property type="evidence" value="ECO:0007669"/>
    <property type="project" value="InterPro"/>
</dbReference>
<dbReference type="PANTHER" id="PTHR13301">
    <property type="entry name" value="X-BOX TRANSCRIPTION FACTOR-RELATED"/>
    <property type="match status" value="1"/>
</dbReference>
<feature type="transmembrane region" description="Helical" evidence="14">
    <location>
        <begin position="1130"/>
        <end position="1149"/>
    </location>
</feature>
<evidence type="ECO:0000256" key="6">
    <source>
        <dbReference type="ARBA" id="ARBA00023034"/>
    </source>
</evidence>